<dbReference type="InterPro" id="IPR022291">
    <property type="entry name" value="Bacteriocin_synth_cyclodeHase"/>
</dbReference>
<reference evidence="3" key="1">
    <citation type="journal article" date="2019" name="Int. J. Syst. Evol. Microbiol.">
        <title>The Global Catalogue of Microorganisms (GCM) 10K type strain sequencing project: providing services to taxonomists for standard genome sequencing and annotation.</title>
        <authorList>
            <consortium name="The Broad Institute Genomics Platform"/>
            <consortium name="The Broad Institute Genome Sequencing Center for Infectious Disease"/>
            <person name="Wu L."/>
            <person name="Ma J."/>
        </authorList>
    </citation>
    <scope>NUCLEOTIDE SEQUENCE [LARGE SCALE GENOMIC DNA]</scope>
    <source>
        <strain evidence="3">CCUG 57263</strain>
    </source>
</reference>
<accession>A0ABW3DFU2</accession>
<evidence type="ECO:0000259" key="1">
    <source>
        <dbReference type="PROSITE" id="PS51664"/>
    </source>
</evidence>
<dbReference type="Pfam" id="PF02624">
    <property type="entry name" value="YcaO"/>
    <property type="match status" value="1"/>
</dbReference>
<dbReference type="NCBIfam" id="TIGR03882">
    <property type="entry name" value="cyclo_dehyd_2"/>
    <property type="match status" value="1"/>
</dbReference>
<evidence type="ECO:0000313" key="2">
    <source>
        <dbReference type="EMBL" id="MFD0872333.1"/>
    </source>
</evidence>
<dbReference type="Gene3D" id="3.30.160.660">
    <property type="match status" value="1"/>
</dbReference>
<sequence length="646" mass="71425">MNPVVIVGNGRLADAVCKQLSGLPIVHRPDFGDSVPAAGLVWVVQDQSDSALNVEAEKLLRPRGLPWSRACLSREEGEGRIGPLVLPGKPGCFQCAETRLSLAGGGREEPDDSLMKLISPDAIAPSPLEVPPAAFRHMALIVSLETARLLRGEITDSEGRIHLINLRSLTSTVHYILPDGLCPVCGELPDDSPEAAAISLEPCKKLNNSYRCRSMGDLRKVLAKDYLDNRTGLMNGKRPDLASAFAGVAMNLPLGLYNEVVGGHSNSYADSEMAAILEGLERFCGLAPRGKRTIVSDSYSRLKEVALDPAKVGFHAKELLEQPDFPFQSFDPDTPMDWVWGYSFLQERPILVPERLAYYSLGYGGGFVYETSNGCAIGGSLEEAILHGIFEVVERDSFLMTWYTRLPVPQLDPGSAEDQELLLMIHRLRAVTGYEVCLYNTTMENGIPSIWALAKGGKKPGVNLLCAAGAHLDPVRTAKSAIHELANMIPMAEARYKERRPEAESMFKDSFLVESMEDHALLYSLPQAEERLRFLLDERRPLRTFAEEFQAASMNDDLTEDLKQVLRTFRSLRLDVIVIDQSSGETLRNGLRCVKVLIPGMLPMTFGHRFARLTGLDRVFEVPMKLGYAEHKLTPEELNPYPHPFP</sequence>
<name>A0ABW3DFU2_9BACL</name>
<dbReference type="Gene3D" id="3.40.50.720">
    <property type="entry name" value="NAD(P)-binding Rossmann-like Domain"/>
    <property type="match status" value="1"/>
</dbReference>
<dbReference type="Gene3D" id="3.30.1330.230">
    <property type="match status" value="1"/>
</dbReference>
<proteinExistence type="predicted"/>
<organism evidence="2 3">
    <name type="scientific">Paenibacillus residui</name>
    <dbReference type="NCBI Taxonomy" id="629724"/>
    <lineage>
        <taxon>Bacteria</taxon>
        <taxon>Bacillati</taxon>
        <taxon>Bacillota</taxon>
        <taxon>Bacilli</taxon>
        <taxon>Bacillales</taxon>
        <taxon>Paenibacillaceae</taxon>
        <taxon>Paenibacillus</taxon>
    </lineage>
</organism>
<gene>
    <name evidence="2" type="ORF">ACFQ03_24740</name>
</gene>
<dbReference type="PROSITE" id="PS51664">
    <property type="entry name" value="YCAO"/>
    <property type="match status" value="1"/>
</dbReference>
<dbReference type="PANTHER" id="PTHR37809">
    <property type="entry name" value="RIBOSOMAL PROTEIN S12 METHYLTHIOTRANSFERASE ACCESSORY FACTOR YCAO"/>
    <property type="match status" value="1"/>
</dbReference>
<dbReference type="PANTHER" id="PTHR37809:SF1">
    <property type="entry name" value="RIBOSOMAL PROTEIN S12 METHYLTHIOTRANSFERASE ACCESSORY FACTOR YCAO"/>
    <property type="match status" value="1"/>
</dbReference>
<keyword evidence="3" id="KW-1185">Reference proteome</keyword>
<comment type="caution">
    <text evidence="2">The sequence shown here is derived from an EMBL/GenBank/DDBJ whole genome shotgun (WGS) entry which is preliminary data.</text>
</comment>
<protein>
    <submittedName>
        <fullName evidence="2">TOMM leader peptide-binding protein</fullName>
    </submittedName>
</protein>
<dbReference type="NCBIfam" id="TIGR03604">
    <property type="entry name" value="TOMM_cyclo_SagD"/>
    <property type="match status" value="1"/>
</dbReference>
<dbReference type="InterPro" id="IPR003776">
    <property type="entry name" value="YcaO-like_dom"/>
</dbReference>
<dbReference type="Gene3D" id="3.30.40.250">
    <property type="match status" value="1"/>
</dbReference>
<dbReference type="EMBL" id="JBHTIU010000106">
    <property type="protein sequence ID" value="MFD0872333.1"/>
    <property type="molecule type" value="Genomic_DNA"/>
</dbReference>
<dbReference type="InterPro" id="IPR027624">
    <property type="entry name" value="TOMM_cyclo_SagD"/>
</dbReference>
<feature type="domain" description="YcaO" evidence="1">
    <location>
        <begin position="263"/>
        <end position="646"/>
    </location>
</feature>
<dbReference type="RefSeq" id="WP_379291661.1">
    <property type="nucleotide sequence ID" value="NZ_JBHTIU010000106.1"/>
</dbReference>
<evidence type="ECO:0000313" key="3">
    <source>
        <dbReference type="Proteomes" id="UP001597120"/>
    </source>
</evidence>
<dbReference type="Proteomes" id="UP001597120">
    <property type="component" value="Unassembled WGS sequence"/>
</dbReference>